<comment type="catalytic activity">
    <reaction evidence="1">
        <text>2-phosphoglycolate + H2O = glycolate + phosphate</text>
        <dbReference type="Rhea" id="RHEA:14369"/>
        <dbReference type="ChEBI" id="CHEBI:15377"/>
        <dbReference type="ChEBI" id="CHEBI:29805"/>
        <dbReference type="ChEBI" id="CHEBI:43474"/>
        <dbReference type="ChEBI" id="CHEBI:58033"/>
        <dbReference type="EC" id="3.1.3.18"/>
    </reaction>
</comment>
<dbReference type="SFLD" id="SFLDS00003">
    <property type="entry name" value="Haloacid_Dehalogenase"/>
    <property type="match status" value="1"/>
</dbReference>
<gene>
    <name evidence="10" type="primary">cbbZC</name>
    <name evidence="10" type="ORF">PH7735_01510</name>
</gene>
<dbReference type="InterPro" id="IPR023214">
    <property type="entry name" value="HAD_sf"/>
</dbReference>
<dbReference type="GeneID" id="83880562"/>
<keyword evidence="11" id="KW-1185">Reference proteome</keyword>
<dbReference type="EMBL" id="CYTW01000001">
    <property type="protein sequence ID" value="CUJ92670.1"/>
    <property type="molecule type" value="Genomic_DNA"/>
</dbReference>
<evidence type="ECO:0000256" key="6">
    <source>
        <dbReference type="ARBA" id="ARBA00022723"/>
    </source>
</evidence>
<evidence type="ECO:0000256" key="4">
    <source>
        <dbReference type="ARBA" id="ARBA00006171"/>
    </source>
</evidence>
<dbReference type="InterPro" id="IPR041492">
    <property type="entry name" value="HAD_2"/>
</dbReference>
<keyword evidence="8" id="KW-0460">Magnesium</keyword>
<name>A0A0P1I6B2_9RHOB</name>
<evidence type="ECO:0000256" key="1">
    <source>
        <dbReference type="ARBA" id="ARBA00000830"/>
    </source>
</evidence>
<keyword evidence="9" id="KW-0119">Carbohydrate metabolism</keyword>
<dbReference type="STRING" id="1715693.PH7735_01510"/>
<dbReference type="InterPro" id="IPR023198">
    <property type="entry name" value="PGP-like_dom2"/>
</dbReference>
<dbReference type="Pfam" id="PF13419">
    <property type="entry name" value="HAD_2"/>
    <property type="match status" value="1"/>
</dbReference>
<dbReference type="NCBIfam" id="TIGR01549">
    <property type="entry name" value="HAD-SF-IA-v1"/>
    <property type="match status" value="1"/>
</dbReference>
<reference evidence="11" key="1">
    <citation type="submission" date="2015-09" db="EMBL/GenBank/DDBJ databases">
        <authorList>
            <person name="Rodrigo-Torres Lidia"/>
            <person name="Arahal R.David."/>
        </authorList>
    </citation>
    <scope>NUCLEOTIDE SEQUENCE [LARGE SCALE GENOMIC DNA]</scope>
    <source>
        <strain evidence="11">CECT 7735</strain>
    </source>
</reference>
<dbReference type="AlphaFoldDB" id="A0A0P1I6B2"/>
<dbReference type="SFLD" id="SFLDG01129">
    <property type="entry name" value="C1.5:_HAD__Beta-PGM__Phosphata"/>
    <property type="match status" value="1"/>
</dbReference>
<dbReference type="Gene3D" id="3.40.50.1000">
    <property type="entry name" value="HAD superfamily/HAD-like"/>
    <property type="match status" value="1"/>
</dbReference>
<dbReference type="InterPro" id="IPR006439">
    <property type="entry name" value="HAD-SF_hydro_IA"/>
</dbReference>
<dbReference type="RefSeq" id="WP_058310631.1">
    <property type="nucleotide sequence ID" value="NZ_CYTW01000001.1"/>
</dbReference>
<evidence type="ECO:0000313" key="10">
    <source>
        <dbReference type="EMBL" id="CUJ92670.1"/>
    </source>
</evidence>
<organism evidence="10 11">
    <name type="scientific">Shimia thalassica</name>
    <dbReference type="NCBI Taxonomy" id="1715693"/>
    <lineage>
        <taxon>Bacteria</taxon>
        <taxon>Pseudomonadati</taxon>
        <taxon>Pseudomonadota</taxon>
        <taxon>Alphaproteobacteria</taxon>
        <taxon>Rhodobacterales</taxon>
        <taxon>Roseobacteraceae</taxon>
    </lineage>
</organism>
<dbReference type="InterPro" id="IPR036412">
    <property type="entry name" value="HAD-like_sf"/>
</dbReference>
<dbReference type="InterPro" id="IPR037512">
    <property type="entry name" value="PGPase_prok"/>
</dbReference>
<sequence>MAVVIFDLDGTLIDSAPDIQGAVNEMLAAEGQSPLDLATVTSFIGNGLPKLVERVIRHHDMDMAQHARLTADTLAIYNQSDSELTRLYPHVIDTLKTLKAQGHRMGICTNKPLGPALHVLLHLDLGDFFDVVIGGDSTDRKKPDPMPLQRAMADMSTETILYVGDSEIDAETAVNTGQPFALFTEGYRKRDIADIPHTQAFSDFRDLPGILARIQGKRLR</sequence>
<comment type="cofactor">
    <cofactor evidence="2">
        <name>Mg(2+)</name>
        <dbReference type="ChEBI" id="CHEBI:18420"/>
    </cofactor>
</comment>
<comment type="pathway">
    <text evidence="3">Organic acid metabolism; glycolate biosynthesis; glycolate from 2-phosphoglycolate: step 1/1.</text>
</comment>
<dbReference type="GO" id="GO:0005975">
    <property type="term" value="P:carbohydrate metabolic process"/>
    <property type="evidence" value="ECO:0007669"/>
    <property type="project" value="InterPro"/>
</dbReference>
<dbReference type="PRINTS" id="PR00413">
    <property type="entry name" value="HADHALOGNASE"/>
</dbReference>
<protein>
    <recommendedName>
        <fullName evidence="5">phosphoglycolate phosphatase</fullName>
        <ecNumber evidence="5">3.1.3.18</ecNumber>
    </recommendedName>
</protein>
<evidence type="ECO:0000256" key="9">
    <source>
        <dbReference type="ARBA" id="ARBA00023277"/>
    </source>
</evidence>
<keyword evidence="6" id="KW-0479">Metal-binding</keyword>
<dbReference type="SUPFAM" id="SSF56784">
    <property type="entry name" value="HAD-like"/>
    <property type="match status" value="1"/>
</dbReference>
<dbReference type="InterPro" id="IPR050155">
    <property type="entry name" value="HAD-like_hydrolase_sf"/>
</dbReference>
<dbReference type="PANTHER" id="PTHR43434">
    <property type="entry name" value="PHOSPHOGLYCOLATE PHOSPHATASE"/>
    <property type="match status" value="1"/>
</dbReference>
<evidence type="ECO:0000256" key="5">
    <source>
        <dbReference type="ARBA" id="ARBA00013078"/>
    </source>
</evidence>
<dbReference type="Gene3D" id="1.10.150.240">
    <property type="entry name" value="Putative phosphatase, domain 2"/>
    <property type="match status" value="1"/>
</dbReference>
<accession>A0A0P1I6B2</accession>
<proteinExistence type="inferred from homology"/>
<comment type="similarity">
    <text evidence="4">Belongs to the HAD-like hydrolase superfamily. CbbY/CbbZ/Gph/YieH family.</text>
</comment>
<evidence type="ECO:0000313" key="11">
    <source>
        <dbReference type="Proteomes" id="UP000051870"/>
    </source>
</evidence>
<dbReference type="Proteomes" id="UP000051870">
    <property type="component" value="Unassembled WGS sequence"/>
</dbReference>
<dbReference type="GO" id="GO:0006281">
    <property type="term" value="P:DNA repair"/>
    <property type="evidence" value="ECO:0007669"/>
    <property type="project" value="TreeGrafter"/>
</dbReference>
<evidence type="ECO:0000256" key="3">
    <source>
        <dbReference type="ARBA" id="ARBA00004818"/>
    </source>
</evidence>
<dbReference type="NCBIfam" id="TIGR01449">
    <property type="entry name" value="PGP_bact"/>
    <property type="match status" value="1"/>
</dbReference>
<evidence type="ECO:0000256" key="2">
    <source>
        <dbReference type="ARBA" id="ARBA00001946"/>
    </source>
</evidence>
<dbReference type="PANTHER" id="PTHR43434:SF1">
    <property type="entry name" value="PHOSPHOGLYCOLATE PHOSPHATASE"/>
    <property type="match status" value="1"/>
</dbReference>
<dbReference type="GO" id="GO:0046872">
    <property type="term" value="F:metal ion binding"/>
    <property type="evidence" value="ECO:0007669"/>
    <property type="project" value="UniProtKB-KW"/>
</dbReference>
<evidence type="ECO:0000256" key="8">
    <source>
        <dbReference type="ARBA" id="ARBA00022842"/>
    </source>
</evidence>
<keyword evidence="7 10" id="KW-0378">Hydrolase</keyword>
<dbReference type="EC" id="3.1.3.18" evidence="5"/>
<dbReference type="GO" id="GO:0005829">
    <property type="term" value="C:cytosol"/>
    <property type="evidence" value="ECO:0007669"/>
    <property type="project" value="TreeGrafter"/>
</dbReference>
<dbReference type="GO" id="GO:0008967">
    <property type="term" value="F:phosphoglycolate phosphatase activity"/>
    <property type="evidence" value="ECO:0007669"/>
    <property type="project" value="UniProtKB-EC"/>
</dbReference>
<evidence type="ECO:0000256" key="7">
    <source>
        <dbReference type="ARBA" id="ARBA00022801"/>
    </source>
</evidence>